<feature type="domain" description="N6 adenine-specific DNA methyltransferase N-terminal" evidence="9">
    <location>
        <begin position="6"/>
        <end position="146"/>
    </location>
</feature>
<dbReference type="GO" id="GO:0008170">
    <property type="term" value="F:N-methyltransferase activity"/>
    <property type="evidence" value="ECO:0007669"/>
    <property type="project" value="InterPro"/>
</dbReference>
<dbReference type="REBASE" id="46215">
    <property type="entry name" value="M.AjeMS1ORF435P"/>
</dbReference>
<dbReference type="PANTHER" id="PTHR42933:SF3">
    <property type="entry name" value="TYPE I RESTRICTION ENZYME MJAVIII METHYLASE SUBUNIT"/>
    <property type="match status" value="1"/>
</dbReference>
<gene>
    <name evidence="10" type="ORF">AJE_00435</name>
</gene>
<comment type="catalytic activity">
    <reaction evidence="7">
        <text>a 2'-deoxyadenosine in DNA + S-adenosyl-L-methionine = an N(6)-methyl-2'-deoxyadenosine in DNA + S-adenosyl-L-homocysteine + H(+)</text>
        <dbReference type="Rhea" id="RHEA:15197"/>
        <dbReference type="Rhea" id="RHEA-COMP:12418"/>
        <dbReference type="Rhea" id="RHEA-COMP:12419"/>
        <dbReference type="ChEBI" id="CHEBI:15378"/>
        <dbReference type="ChEBI" id="CHEBI:57856"/>
        <dbReference type="ChEBI" id="CHEBI:59789"/>
        <dbReference type="ChEBI" id="CHEBI:90615"/>
        <dbReference type="ChEBI" id="CHEBI:90616"/>
        <dbReference type="EC" id="2.1.1.72"/>
    </reaction>
</comment>
<dbReference type="InterPro" id="IPR029063">
    <property type="entry name" value="SAM-dependent_MTases_sf"/>
</dbReference>
<keyword evidence="6" id="KW-0680">Restriction system</keyword>
<dbReference type="Gene3D" id="1.20.1260.30">
    <property type="match status" value="1"/>
</dbReference>
<dbReference type="SUPFAM" id="SSF53335">
    <property type="entry name" value="S-adenosyl-L-methionine-dependent methyltransferases"/>
    <property type="match status" value="1"/>
</dbReference>
<accession>H3Z9T6</accession>
<dbReference type="InterPro" id="IPR003356">
    <property type="entry name" value="DNA_methylase_A-5"/>
</dbReference>
<evidence type="ECO:0000256" key="2">
    <source>
        <dbReference type="ARBA" id="ARBA00011900"/>
    </source>
</evidence>
<comment type="caution">
    <text evidence="10">The sequence shown here is derived from an EMBL/GenBank/DDBJ whole genome shotgun (WGS) entry which is preliminary data.</text>
</comment>
<protein>
    <recommendedName>
        <fullName evidence="2">site-specific DNA-methyltransferase (adenine-specific)</fullName>
        <ecNumber evidence="2">2.1.1.72</ecNumber>
    </recommendedName>
</protein>
<evidence type="ECO:0000256" key="4">
    <source>
        <dbReference type="ARBA" id="ARBA00022679"/>
    </source>
</evidence>
<dbReference type="PATRIC" id="fig|1129374.4.peg.88"/>
<keyword evidence="5" id="KW-0949">S-adenosyl-L-methionine</keyword>
<evidence type="ECO:0000256" key="5">
    <source>
        <dbReference type="ARBA" id="ARBA00022691"/>
    </source>
</evidence>
<dbReference type="AlphaFoldDB" id="H3Z9T6"/>
<dbReference type="EMBL" id="AHTH01000002">
    <property type="protein sequence ID" value="EHR42610.1"/>
    <property type="molecule type" value="Genomic_DNA"/>
</dbReference>
<dbReference type="STRING" id="1129374.AJE_00435"/>
<dbReference type="GO" id="GO:0009307">
    <property type="term" value="P:DNA restriction-modification system"/>
    <property type="evidence" value="ECO:0007669"/>
    <property type="project" value="UniProtKB-KW"/>
</dbReference>
<dbReference type="InterPro" id="IPR051537">
    <property type="entry name" value="DNA_Adenine_Mtase"/>
</dbReference>
<dbReference type="GO" id="GO:0003677">
    <property type="term" value="F:DNA binding"/>
    <property type="evidence" value="ECO:0007669"/>
    <property type="project" value="InterPro"/>
</dbReference>
<name>H3Z9T6_9ALTE</name>
<dbReference type="InterPro" id="IPR002052">
    <property type="entry name" value="DNA_methylase_N6_adenine_CS"/>
</dbReference>
<evidence type="ECO:0000259" key="8">
    <source>
        <dbReference type="Pfam" id="PF02384"/>
    </source>
</evidence>
<evidence type="ECO:0000256" key="1">
    <source>
        <dbReference type="ARBA" id="ARBA00006594"/>
    </source>
</evidence>
<feature type="domain" description="DNA methylase adenine-specific" evidence="8">
    <location>
        <begin position="154"/>
        <end position="499"/>
    </location>
</feature>
<dbReference type="InterPro" id="IPR038333">
    <property type="entry name" value="T1MK-like_N_sf"/>
</dbReference>
<evidence type="ECO:0000313" key="11">
    <source>
        <dbReference type="Proteomes" id="UP000012046"/>
    </source>
</evidence>
<keyword evidence="11" id="KW-1185">Reference proteome</keyword>
<keyword evidence="4" id="KW-0808">Transferase</keyword>
<evidence type="ECO:0000256" key="3">
    <source>
        <dbReference type="ARBA" id="ARBA00022603"/>
    </source>
</evidence>
<evidence type="ECO:0000256" key="7">
    <source>
        <dbReference type="ARBA" id="ARBA00047942"/>
    </source>
</evidence>
<dbReference type="RefSeq" id="WP_008949176.1">
    <property type="nucleotide sequence ID" value="NZ_AHTH01000002.1"/>
</dbReference>
<dbReference type="EC" id="2.1.1.72" evidence="2"/>
<dbReference type="eggNOG" id="COG0286">
    <property type="taxonomic scope" value="Bacteria"/>
</dbReference>
<evidence type="ECO:0000259" key="9">
    <source>
        <dbReference type="Pfam" id="PF12161"/>
    </source>
</evidence>
<comment type="similarity">
    <text evidence="1">Belongs to the N(4)/N(6)-methyltransferase family.</text>
</comment>
<dbReference type="Pfam" id="PF02384">
    <property type="entry name" value="N6_Mtase"/>
    <property type="match status" value="1"/>
</dbReference>
<keyword evidence="3" id="KW-0489">Methyltransferase</keyword>
<organism evidence="10 11">
    <name type="scientific">Alishewanella jeotgali KCTC 22429</name>
    <dbReference type="NCBI Taxonomy" id="1129374"/>
    <lineage>
        <taxon>Bacteria</taxon>
        <taxon>Pseudomonadati</taxon>
        <taxon>Pseudomonadota</taxon>
        <taxon>Gammaproteobacteria</taxon>
        <taxon>Alteromonadales</taxon>
        <taxon>Alteromonadaceae</taxon>
        <taxon>Alishewanella</taxon>
    </lineage>
</organism>
<dbReference type="PROSITE" id="PS00092">
    <property type="entry name" value="N6_MTASE"/>
    <property type="match status" value="1"/>
</dbReference>
<dbReference type="GO" id="GO:0032259">
    <property type="term" value="P:methylation"/>
    <property type="evidence" value="ECO:0007669"/>
    <property type="project" value="UniProtKB-KW"/>
</dbReference>
<evidence type="ECO:0000313" key="10">
    <source>
        <dbReference type="EMBL" id="EHR42610.1"/>
    </source>
</evidence>
<reference evidence="10 11" key="1">
    <citation type="journal article" date="2012" name="J. Bacteriol.">
        <title>Genome Sequence of Extracellular-Protease-Producing Alishewanella jeotgali Isolated from Traditional Korean Fermented Seafood.</title>
        <authorList>
            <person name="Jung J."/>
            <person name="Chun J."/>
            <person name="Park W."/>
        </authorList>
    </citation>
    <scope>NUCLEOTIDE SEQUENCE [LARGE SCALE GENOMIC DNA]</scope>
    <source>
        <strain evidence="10 11">KCTC 22429</strain>
    </source>
</reference>
<dbReference type="Pfam" id="PF12161">
    <property type="entry name" value="HsdM_N"/>
    <property type="match status" value="1"/>
</dbReference>
<dbReference type="PANTHER" id="PTHR42933">
    <property type="entry name" value="SLR6095 PROTEIN"/>
    <property type="match status" value="1"/>
</dbReference>
<sequence>MLTGQIRNDIDKLWEKFWTGGITNPLTVIEQISYLMFARMLDMQEDMAERKANRTGNAFSRIFPNTPEGQLLRWKNFKQKSGKELQSHLKQQVFPFFATLGKKSDQQDGLGEEGSAIEALGHIGEYMQDADLEIKNESVLSSAISMVDALPLTQSDVKGDIYEYLLSKLTTAGINGQFRTPRHIIDAMIELMDPQPTDVICDPSCGTAGFLARTMEYLNRVYSSEAGTFTDEDGNKHYTGDKLEPYRDHINKQMFWGFDFDTTMLRVSSMNMALHGVNGANILYQDSLSKSIKENYPRQEENFFDVILANPPFKGSLDETNTNPDVLGLVKTKKTELLFVAHILRSLKLGGRAAVIVPDGVLFGSSKAHQQLRQALIENNQLEGIISLPSGVFKPYAGVSTAILLFTKGGTTERVWFYDLQADGYSLDDKRTELKGEGSNDLPDAITKWKQYRQLVEANAPAADIQQAFGDKTQKAFVVAAEAIKAQKFDLSINRYKEVVYAEQQYEDPKLILKKLKALESEIMADLDELEAML</sequence>
<dbReference type="Proteomes" id="UP000012046">
    <property type="component" value="Unassembled WGS sequence"/>
</dbReference>
<dbReference type="InterPro" id="IPR022749">
    <property type="entry name" value="D12N6_MeTrfase_N"/>
</dbReference>
<proteinExistence type="inferred from homology"/>
<dbReference type="GO" id="GO:0009007">
    <property type="term" value="F:site-specific DNA-methyltransferase (adenine-specific) activity"/>
    <property type="evidence" value="ECO:0007669"/>
    <property type="project" value="UniProtKB-EC"/>
</dbReference>
<evidence type="ECO:0000256" key="6">
    <source>
        <dbReference type="ARBA" id="ARBA00022747"/>
    </source>
</evidence>
<dbReference type="Gene3D" id="3.40.50.150">
    <property type="entry name" value="Vaccinia Virus protein VP39"/>
    <property type="match status" value="1"/>
</dbReference>
<dbReference type="PRINTS" id="PR00507">
    <property type="entry name" value="N12N6MTFRASE"/>
</dbReference>